<dbReference type="Gene3D" id="3.30.420.10">
    <property type="entry name" value="Ribonuclease H-like superfamily/Ribonuclease H"/>
    <property type="match status" value="1"/>
</dbReference>
<name>A0A540MVW9_MALBA</name>
<dbReference type="AlphaFoldDB" id="A0A540MVW9"/>
<accession>A0A540MVW9</accession>
<keyword evidence="2" id="KW-1185">Reference proteome</keyword>
<proteinExistence type="predicted"/>
<evidence type="ECO:0008006" key="3">
    <source>
        <dbReference type="Google" id="ProtNLM"/>
    </source>
</evidence>
<dbReference type="Proteomes" id="UP000315295">
    <property type="component" value="Unassembled WGS sequence"/>
</dbReference>
<organism evidence="1 2">
    <name type="scientific">Malus baccata</name>
    <name type="common">Siberian crab apple</name>
    <name type="synonym">Pyrus baccata</name>
    <dbReference type="NCBI Taxonomy" id="106549"/>
    <lineage>
        <taxon>Eukaryota</taxon>
        <taxon>Viridiplantae</taxon>
        <taxon>Streptophyta</taxon>
        <taxon>Embryophyta</taxon>
        <taxon>Tracheophyta</taxon>
        <taxon>Spermatophyta</taxon>
        <taxon>Magnoliopsida</taxon>
        <taxon>eudicotyledons</taxon>
        <taxon>Gunneridae</taxon>
        <taxon>Pentapetalae</taxon>
        <taxon>rosids</taxon>
        <taxon>fabids</taxon>
        <taxon>Rosales</taxon>
        <taxon>Rosaceae</taxon>
        <taxon>Amygdaloideae</taxon>
        <taxon>Maleae</taxon>
        <taxon>Malus</taxon>
    </lineage>
</organism>
<sequence>MYHAPANGLAEAFNKTLCNLLKKVIGRTKRDWHKRISEALWAYRTTHRTPTQATPYSLVYGVEAVLPLENQIPSLRMAIQEGLTDEENAKLRLQELEALDERRLEAQQHLECYQARLSKAFNKKVRPRSFQTGDLVLALRRPIITTHKTKSKFTSKWDGPYVIQEVYMNGTYLIMAEDGLKIGPINGRFLKRYYS</sequence>
<dbReference type="GO" id="GO:0003676">
    <property type="term" value="F:nucleic acid binding"/>
    <property type="evidence" value="ECO:0007669"/>
    <property type="project" value="InterPro"/>
</dbReference>
<dbReference type="PANTHER" id="PTHR48475:SF1">
    <property type="entry name" value="RNASE H TYPE-1 DOMAIN-CONTAINING PROTEIN"/>
    <property type="match status" value="1"/>
</dbReference>
<evidence type="ECO:0000313" key="1">
    <source>
        <dbReference type="EMBL" id="TQE02393.1"/>
    </source>
</evidence>
<gene>
    <name evidence="1" type="ORF">C1H46_012032</name>
</gene>
<dbReference type="SUPFAM" id="SSF53098">
    <property type="entry name" value="Ribonuclease H-like"/>
    <property type="match status" value="1"/>
</dbReference>
<protein>
    <recommendedName>
        <fullName evidence="3">Integrase catalytic domain-containing protein</fullName>
    </recommendedName>
</protein>
<dbReference type="InterPro" id="IPR012337">
    <property type="entry name" value="RNaseH-like_sf"/>
</dbReference>
<evidence type="ECO:0000313" key="2">
    <source>
        <dbReference type="Proteomes" id="UP000315295"/>
    </source>
</evidence>
<reference evidence="1 2" key="1">
    <citation type="journal article" date="2019" name="G3 (Bethesda)">
        <title>Sequencing of a Wild Apple (Malus baccata) Genome Unravels the Differences Between Cultivated and Wild Apple Species Regarding Disease Resistance and Cold Tolerance.</title>
        <authorList>
            <person name="Chen X."/>
        </authorList>
    </citation>
    <scope>NUCLEOTIDE SEQUENCE [LARGE SCALE GENOMIC DNA]</scope>
    <source>
        <strain evidence="2">cv. Shandingzi</strain>
        <tissue evidence="1">Leaves</tissue>
    </source>
</reference>
<dbReference type="InterPro" id="IPR036397">
    <property type="entry name" value="RNaseH_sf"/>
</dbReference>
<dbReference type="EMBL" id="VIEB01000177">
    <property type="protein sequence ID" value="TQE02393.1"/>
    <property type="molecule type" value="Genomic_DNA"/>
</dbReference>
<comment type="caution">
    <text evidence="1">The sequence shown here is derived from an EMBL/GenBank/DDBJ whole genome shotgun (WGS) entry which is preliminary data.</text>
</comment>
<dbReference type="PANTHER" id="PTHR48475">
    <property type="entry name" value="RIBONUCLEASE H"/>
    <property type="match status" value="1"/>
</dbReference>